<sequence>MMAPLLFTALAMLFVTALCLFWPRRAYQQYTQTPAQLFEERLQLLALARDSGELAEQDFDAAAQELKTQFLSQQQQAQLSQPGSGWRLPLVLLLLVTLLVGGIYAVTGHYRQLDDWQQAQQQLQQFGERALLGQGEPLSEQEMELFALGLRTRLANEGDDAVAWMLLGRIRLSQGAAEQAVAAFERALKLSPERVPLLLSYAQALILLGDDNSLARAGRAVAKVLTREASNTDALSLMALIAYEKGDMAEATSAWQLLLEQLPKEDPRYAAVQQRLTELGVDIKVPGRQITVNLFVDPRLKQANPDASLFLFARAAEGPGLPLAVQRVPLPEGQLQLVLTEQMAMQSEWTLASADKVQVVARLSQSGTVELRPGDIQAESGVLDLTANTLTISLTLEP</sequence>
<keyword evidence="10" id="KW-1185">Reference proteome</keyword>
<dbReference type="STRING" id="562729.RNAN_1342"/>
<keyword evidence="2" id="KW-0677">Repeat</keyword>
<evidence type="ECO:0000259" key="8">
    <source>
        <dbReference type="Pfam" id="PF23914"/>
    </source>
</evidence>
<dbReference type="SUPFAM" id="SSF48452">
    <property type="entry name" value="TPR-like"/>
    <property type="match status" value="1"/>
</dbReference>
<dbReference type="InterPro" id="IPR051263">
    <property type="entry name" value="C-type_cytochrome_biogenesis"/>
</dbReference>
<dbReference type="InterPro" id="IPR019734">
    <property type="entry name" value="TPR_rpt"/>
</dbReference>
<dbReference type="EMBL" id="BAFK01000006">
    <property type="protein sequence ID" value="GAB58370.1"/>
    <property type="molecule type" value="Genomic_DNA"/>
</dbReference>
<keyword evidence="4 5" id="KW-0802">TPR repeat</keyword>
<dbReference type="PANTHER" id="PTHR47870:SF1">
    <property type="entry name" value="CYTOCHROME C-TYPE BIOGENESIS PROTEIN CCMH"/>
    <property type="match status" value="1"/>
</dbReference>
<evidence type="ECO:0000313" key="9">
    <source>
        <dbReference type="EMBL" id="GAB58370.1"/>
    </source>
</evidence>
<keyword evidence="3" id="KW-0201">Cytochrome c-type biogenesis</keyword>
<feature type="domain" description="Cytochrome c-type biogenesis protein H Ig-like" evidence="7">
    <location>
        <begin position="290"/>
        <end position="389"/>
    </location>
</feature>
<evidence type="ECO:0000256" key="3">
    <source>
        <dbReference type="ARBA" id="ARBA00022748"/>
    </source>
</evidence>
<dbReference type="InterPro" id="IPR056412">
    <property type="entry name" value="Ig_CycH"/>
</dbReference>
<feature type="domain" description="Cytochrome c-type biogenesis protein H TPR" evidence="8">
    <location>
        <begin position="112"/>
        <end position="269"/>
    </location>
</feature>
<dbReference type="Proteomes" id="UP000004374">
    <property type="component" value="Unassembled WGS sequence"/>
</dbReference>
<dbReference type="PANTHER" id="PTHR47870">
    <property type="entry name" value="CYTOCHROME C-TYPE BIOGENESIS PROTEIN CCMH"/>
    <property type="match status" value="1"/>
</dbReference>
<dbReference type="SMART" id="SM00028">
    <property type="entry name" value="TPR"/>
    <property type="match status" value="2"/>
</dbReference>
<evidence type="ECO:0000256" key="4">
    <source>
        <dbReference type="ARBA" id="ARBA00022803"/>
    </source>
</evidence>
<name>I1DWE2_9GAMM</name>
<feature type="transmembrane region" description="Helical" evidence="6">
    <location>
        <begin position="86"/>
        <end position="106"/>
    </location>
</feature>
<dbReference type="RefSeq" id="WP_008219995.1">
    <property type="nucleotide sequence ID" value="NZ_BAFK01000006.1"/>
</dbReference>
<proteinExistence type="predicted"/>
<dbReference type="GO" id="GO:0030313">
    <property type="term" value="C:cell envelope"/>
    <property type="evidence" value="ECO:0007669"/>
    <property type="project" value="UniProtKB-SubCell"/>
</dbReference>
<evidence type="ECO:0000256" key="5">
    <source>
        <dbReference type="PROSITE-ProRule" id="PRU00339"/>
    </source>
</evidence>
<keyword evidence="6" id="KW-0472">Membrane</keyword>
<protein>
    <submittedName>
        <fullName evidence="9">Cytochrome c-type biogenesis protein CcmH</fullName>
    </submittedName>
</protein>
<evidence type="ECO:0000313" key="10">
    <source>
        <dbReference type="Proteomes" id="UP000004374"/>
    </source>
</evidence>
<keyword evidence="6" id="KW-0812">Transmembrane</keyword>
<dbReference type="Gene3D" id="1.25.40.10">
    <property type="entry name" value="Tetratricopeptide repeat domain"/>
    <property type="match status" value="1"/>
</dbReference>
<gene>
    <name evidence="9" type="primary">ccmH</name>
    <name evidence="9" type="ORF">RNAN_1342</name>
</gene>
<feature type="repeat" description="TPR" evidence="5">
    <location>
        <begin position="161"/>
        <end position="194"/>
    </location>
</feature>
<dbReference type="OrthoDB" id="9776053at2"/>
<dbReference type="PROSITE" id="PS50005">
    <property type="entry name" value="TPR"/>
    <property type="match status" value="1"/>
</dbReference>
<dbReference type="GO" id="GO:0017004">
    <property type="term" value="P:cytochrome complex assembly"/>
    <property type="evidence" value="ECO:0007669"/>
    <property type="project" value="UniProtKB-KW"/>
</dbReference>
<dbReference type="AlphaFoldDB" id="I1DWE2"/>
<dbReference type="Pfam" id="PF23914">
    <property type="entry name" value="TPR_CcmH_CycH"/>
    <property type="match status" value="1"/>
</dbReference>
<keyword evidence="6" id="KW-1133">Transmembrane helix</keyword>
<organism evidence="9 10">
    <name type="scientific">Rheinheimera nanhaiensis E407-8</name>
    <dbReference type="NCBI Taxonomy" id="562729"/>
    <lineage>
        <taxon>Bacteria</taxon>
        <taxon>Pseudomonadati</taxon>
        <taxon>Pseudomonadota</taxon>
        <taxon>Gammaproteobacteria</taxon>
        <taxon>Chromatiales</taxon>
        <taxon>Chromatiaceae</taxon>
        <taxon>Rheinheimera</taxon>
    </lineage>
</organism>
<dbReference type="InterPro" id="IPR017560">
    <property type="entry name" value="Cyt_c_biogenesis_CcmI"/>
</dbReference>
<dbReference type="Pfam" id="PF23892">
    <property type="entry name" value="Ig_CycH"/>
    <property type="match status" value="1"/>
</dbReference>
<dbReference type="NCBIfam" id="TIGR03142">
    <property type="entry name" value="cytochro_ccmI"/>
    <property type="match status" value="1"/>
</dbReference>
<accession>I1DWE2</accession>
<evidence type="ECO:0000259" key="7">
    <source>
        <dbReference type="Pfam" id="PF23892"/>
    </source>
</evidence>
<dbReference type="InterPro" id="IPR056413">
    <property type="entry name" value="TPR_CcmH_CycH"/>
</dbReference>
<evidence type="ECO:0000256" key="6">
    <source>
        <dbReference type="SAM" id="Phobius"/>
    </source>
</evidence>
<dbReference type="PROSITE" id="PS50293">
    <property type="entry name" value="TPR_REGION"/>
    <property type="match status" value="1"/>
</dbReference>
<reference evidence="9 10" key="1">
    <citation type="journal article" date="2012" name="J. Bacteriol.">
        <title>Genome Sequence of the Protease-Producing Bacterium Rheinheimera nanhaiensis E407-8T, Isolated from Deep-Sea Sediment of the South China Sea.</title>
        <authorList>
            <person name="Zhang X.-Y."/>
            <person name="Zhang Y.-J."/>
            <person name="Qin Q.-L."/>
            <person name="Xie B.-B."/>
            <person name="Chen X.-L."/>
            <person name="Zhou B.-C."/>
            <person name="Zhang Y.-Z."/>
        </authorList>
    </citation>
    <scope>NUCLEOTIDE SEQUENCE [LARGE SCALE GENOMIC DNA]</scope>
    <source>
        <strain evidence="9 10">E407-8</strain>
    </source>
</reference>
<evidence type="ECO:0000256" key="1">
    <source>
        <dbReference type="ARBA" id="ARBA00004196"/>
    </source>
</evidence>
<evidence type="ECO:0000256" key="2">
    <source>
        <dbReference type="ARBA" id="ARBA00022737"/>
    </source>
</evidence>
<dbReference type="InterPro" id="IPR011990">
    <property type="entry name" value="TPR-like_helical_dom_sf"/>
</dbReference>
<comment type="caution">
    <text evidence="9">The sequence shown here is derived from an EMBL/GenBank/DDBJ whole genome shotgun (WGS) entry which is preliminary data.</text>
</comment>
<comment type="subcellular location">
    <subcellularLocation>
        <location evidence="1">Cell envelope</location>
    </subcellularLocation>
</comment>